<accession>A0A9P9RE51</accession>
<keyword evidence="3" id="KW-1185">Reference proteome</keyword>
<evidence type="ECO:0000313" key="2">
    <source>
        <dbReference type="EMBL" id="KAH7275662.1"/>
    </source>
</evidence>
<comment type="caution">
    <text evidence="2">The sequence shown here is derived from an EMBL/GenBank/DDBJ whole genome shotgun (WGS) entry which is preliminary data.</text>
</comment>
<organism evidence="2 3">
    <name type="scientific">Fusarium solani</name>
    <name type="common">Filamentous fungus</name>
    <dbReference type="NCBI Taxonomy" id="169388"/>
    <lineage>
        <taxon>Eukaryota</taxon>
        <taxon>Fungi</taxon>
        <taxon>Dikarya</taxon>
        <taxon>Ascomycota</taxon>
        <taxon>Pezizomycotina</taxon>
        <taxon>Sordariomycetes</taxon>
        <taxon>Hypocreomycetidae</taxon>
        <taxon>Hypocreales</taxon>
        <taxon>Nectriaceae</taxon>
        <taxon>Fusarium</taxon>
        <taxon>Fusarium solani species complex</taxon>
    </lineage>
</organism>
<name>A0A9P9RE51_FUSSL</name>
<dbReference type="Proteomes" id="UP000736672">
    <property type="component" value="Unassembled WGS sequence"/>
</dbReference>
<reference evidence="2" key="1">
    <citation type="journal article" date="2021" name="Nat. Commun.">
        <title>Genetic determinants of endophytism in the Arabidopsis root mycobiome.</title>
        <authorList>
            <person name="Mesny F."/>
            <person name="Miyauchi S."/>
            <person name="Thiergart T."/>
            <person name="Pickel B."/>
            <person name="Atanasova L."/>
            <person name="Karlsson M."/>
            <person name="Huettel B."/>
            <person name="Barry K.W."/>
            <person name="Haridas S."/>
            <person name="Chen C."/>
            <person name="Bauer D."/>
            <person name="Andreopoulos W."/>
            <person name="Pangilinan J."/>
            <person name="LaButti K."/>
            <person name="Riley R."/>
            <person name="Lipzen A."/>
            <person name="Clum A."/>
            <person name="Drula E."/>
            <person name="Henrissat B."/>
            <person name="Kohler A."/>
            <person name="Grigoriev I.V."/>
            <person name="Martin F.M."/>
            <person name="Hacquard S."/>
        </authorList>
    </citation>
    <scope>NUCLEOTIDE SEQUENCE</scope>
    <source>
        <strain evidence="2">FSSC 5 MPI-SDFR-AT-0091</strain>
    </source>
</reference>
<dbReference type="EMBL" id="JAGTJS010000001">
    <property type="protein sequence ID" value="KAH7275662.1"/>
    <property type="molecule type" value="Genomic_DNA"/>
</dbReference>
<evidence type="ECO:0000256" key="1">
    <source>
        <dbReference type="SAM" id="MobiDB-lite"/>
    </source>
</evidence>
<evidence type="ECO:0000313" key="3">
    <source>
        <dbReference type="Proteomes" id="UP000736672"/>
    </source>
</evidence>
<dbReference type="OrthoDB" id="10657292at2759"/>
<protein>
    <submittedName>
        <fullName evidence="2">Uncharacterized protein</fullName>
    </submittedName>
</protein>
<feature type="region of interest" description="Disordered" evidence="1">
    <location>
        <begin position="67"/>
        <end position="130"/>
    </location>
</feature>
<feature type="compositionally biased region" description="Basic and acidic residues" evidence="1">
    <location>
        <begin position="110"/>
        <end position="119"/>
    </location>
</feature>
<dbReference type="AlphaFoldDB" id="A0A9P9RE51"/>
<gene>
    <name evidence="2" type="ORF">B0J15DRAFT_588175</name>
</gene>
<proteinExistence type="predicted"/>
<sequence length="197" mass="20796">MERYFPKIPKRCPEGRKHIDSVCLDMEDLIEDDSKSRLGRYDDPNFTHIVMVSSAADLSGLSPTQLNALTGRSAGGGGPAAGVQKKKKKEEEEEEAKPGQGTSKFAQARCDNKGAKEAKPASSSSSSSPLFHAPCADHLAIVLVFTKTAAASSAAEVTEAEPEPEAAAKSSEAEPEAAVDFVDRSLGGKADEEMTTV</sequence>
<feature type="region of interest" description="Disordered" evidence="1">
    <location>
        <begin position="152"/>
        <end position="197"/>
    </location>
</feature>